<evidence type="ECO:0000256" key="1">
    <source>
        <dbReference type="SAM" id="MobiDB-lite"/>
    </source>
</evidence>
<dbReference type="EMBL" id="JAODUP010000806">
    <property type="protein sequence ID" value="KAK2143865.1"/>
    <property type="molecule type" value="Genomic_DNA"/>
</dbReference>
<proteinExistence type="predicted"/>
<evidence type="ECO:0000313" key="3">
    <source>
        <dbReference type="Proteomes" id="UP001208570"/>
    </source>
</evidence>
<dbReference type="Proteomes" id="UP001208570">
    <property type="component" value="Unassembled WGS sequence"/>
</dbReference>
<protein>
    <submittedName>
        <fullName evidence="2">Uncharacterized protein</fullName>
    </submittedName>
</protein>
<reference evidence="2" key="1">
    <citation type="journal article" date="2023" name="Mol. Biol. Evol.">
        <title>Third-Generation Sequencing Reveals the Adaptive Role of the Epigenome in Three Deep-Sea Polychaetes.</title>
        <authorList>
            <person name="Perez M."/>
            <person name="Aroh O."/>
            <person name="Sun Y."/>
            <person name="Lan Y."/>
            <person name="Juniper S.K."/>
            <person name="Young C.R."/>
            <person name="Angers B."/>
            <person name="Qian P.Y."/>
        </authorList>
    </citation>
    <scope>NUCLEOTIDE SEQUENCE</scope>
    <source>
        <strain evidence="2">P08H-3</strain>
    </source>
</reference>
<comment type="caution">
    <text evidence="2">The sequence shown here is derived from an EMBL/GenBank/DDBJ whole genome shotgun (WGS) entry which is preliminary data.</text>
</comment>
<organism evidence="2 3">
    <name type="scientific">Paralvinella palmiformis</name>
    <dbReference type="NCBI Taxonomy" id="53620"/>
    <lineage>
        <taxon>Eukaryota</taxon>
        <taxon>Metazoa</taxon>
        <taxon>Spiralia</taxon>
        <taxon>Lophotrochozoa</taxon>
        <taxon>Annelida</taxon>
        <taxon>Polychaeta</taxon>
        <taxon>Sedentaria</taxon>
        <taxon>Canalipalpata</taxon>
        <taxon>Terebellida</taxon>
        <taxon>Terebelliformia</taxon>
        <taxon>Alvinellidae</taxon>
        <taxon>Paralvinella</taxon>
    </lineage>
</organism>
<dbReference type="AlphaFoldDB" id="A0AAD9J0U8"/>
<name>A0AAD9J0U8_9ANNE</name>
<gene>
    <name evidence="2" type="ORF">LSH36_806g01021</name>
</gene>
<sequence length="84" mass="8903">MSQKTVSLAPAMTEDGRSVILASTYARVAAADGANTSLDQEKSPPPPCHVTSSTSARGKRRWICATMTLDFAVRFGSLTTVTMP</sequence>
<evidence type="ECO:0000313" key="2">
    <source>
        <dbReference type="EMBL" id="KAK2143865.1"/>
    </source>
</evidence>
<keyword evidence="3" id="KW-1185">Reference proteome</keyword>
<accession>A0AAD9J0U8</accession>
<feature type="region of interest" description="Disordered" evidence="1">
    <location>
        <begin position="35"/>
        <end position="57"/>
    </location>
</feature>